<dbReference type="SUPFAM" id="SSF51735">
    <property type="entry name" value="NAD(P)-binding Rossmann-fold domains"/>
    <property type="match status" value="1"/>
</dbReference>
<dbReference type="Gene3D" id="3.40.50.720">
    <property type="entry name" value="NAD(P)-binding Rossmann-like Domain"/>
    <property type="match status" value="1"/>
</dbReference>
<protein>
    <recommendedName>
        <fullName evidence="2">dTDP-4-dehydrorhamnose reductase</fullName>
        <ecNumber evidence="2">1.1.1.133</ecNumber>
    </recommendedName>
</protein>
<name>A0AA42DPP2_9FIRM</name>
<evidence type="ECO:0000256" key="1">
    <source>
        <dbReference type="ARBA" id="ARBA00010944"/>
    </source>
</evidence>
<dbReference type="InterPro" id="IPR005913">
    <property type="entry name" value="dTDP_dehydrorham_reduct"/>
</dbReference>
<dbReference type="GO" id="GO:0019305">
    <property type="term" value="P:dTDP-rhamnose biosynthetic process"/>
    <property type="evidence" value="ECO:0007669"/>
    <property type="project" value="TreeGrafter"/>
</dbReference>
<dbReference type="Gene3D" id="3.90.25.10">
    <property type="entry name" value="UDP-galactose 4-epimerase, domain 1"/>
    <property type="match status" value="1"/>
</dbReference>
<dbReference type="GO" id="GO:0005829">
    <property type="term" value="C:cytosol"/>
    <property type="evidence" value="ECO:0007669"/>
    <property type="project" value="TreeGrafter"/>
</dbReference>
<evidence type="ECO:0000256" key="2">
    <source>
        <dbReference type="RuleBase" id="RU364082"/>
    </source>
</evidence>
<dbReference type="NCBIfam" id="TIGR01214">
    <property type="entry name" value="rmlD"/>
    <property type="match status" value="1"/>
</dbReference>
<comment type="function">
    <text evidence="2">Catalyzes the reduction of dTDP-6-deoxy-L-lyxo-4-hexulose to yield dTDP-L-rhamnose.</text>
</comment>
<dbReference type="PANTHER" id="PTHR10491">
    <property type="entry name" value="DTDP-4-DEHYDRORHAMNOSE REDUCTASE"/>
    <property type="match status" value="1"/>
</dbReference>
<dbReference type="GO" id="GO:0008831">
    <property type="term" value="F:dTDP-4-dehydrorhamnose reductase activity"/>
    <property type="evidence" value="ECO:0007669"/>
    <property type="project" value="UniProtKB-EC"/>
</dbReference>
<dbReference type="CDD" id="cd05254">
    <property type="entry name" value="dTDP_HR_like_SDR_e"/>
    <property type="match status" value="1"/>
</dbReference>
<evidence type="ECO:0000259" key="3">
    <source>
        <dbReference type="Pfam" id="PF04321"/>
    </source>
</evidence>
<accession>A0AA42DPP2</accession>
<dbReference type="RefSeq" id="WP_271013091.1">
    <property type="nucleotide sequence ID" value="NZ_JAQIFT010000061.1"/>
</dbReference>
<dbReference type="EC" id="1.1.1.133" evidence="2"/>
<keyword evidence="5" id="KW-1185">Reference proteome</keyword>
<evidence type="ECO:0000313" key="4">
    <source>
        <dbReference type="EMBL" id="MDA3733207.1"/>
    </source>
</evidence>
<organism evidence="4 5">
    <name type="scientific">Holtiella tumoricola</name>
    <dbReference type="NCBI Taxonomy" id="3018743"/>
    <lineage>
        <taxon>Bacteria</taxon>
        <taxon>Bacillati</taxon>
        <taxon>Bacillota</taxon>
        <taxon>Clostridia</taxon>
        <taxon>Lachnospirales</taxon>
        <taxon>Cellulosilyticaceae</taxon>
        <taxon>Holtiella</taxon>
    </lineage>
</organism>
<comment type="caution">
    <text evidence="4">The sequence shown here is derived from an EMBL/GenBank/DDBJ whole genome shotgun (WGS) entry which is preliminary data.</text>
</comment>
<keyword evidence="2" id="KW-0521">NADP</keyword>
<evidence type="ECO:0000313" key="5">
    <source>
        <dbReference type="Proteomes" id="UP001169242"/>
    </source>
</evidence>
<dbReference type="InterPro" id="IPR036291">
    <property type="entry name" value="NAD(P)-bd_dom_sf"/>
</dbReference>
<dbReference type="Pfam" id="PF04321">
    <property type="entry name" value="RmlD_sub_bind"/>
    <property type="match status" value="1"/>
</dbReference>
<comment type="similarity">
    <text evidence="1 2">Belongs to the dTDP-4-dehydrorhamnose reductase family.</text>
</comment>
<dbReference type="InterPro" id="IPR029903">
    <property type="entry name" value="RmlD-like-bd"/>
</dbReference>
<dbReference type="PANTHER" id="PTHR10491:SF4">
    <property type="entry name" value="METHIONINE ADENOSYLTRANSFERASE 2 SUBUNIT BETA"/>
    <property type="match status" value="1"/>
</dbReference>
<proteinExistence type="inferred from homology"/>
<dbReference type="AlphaFoldDB" id="A0AA42DPP2"/>
<reference evidence="4" key="1">
    <citation type="journal article" date="2023" name="Int. J. Syst. Evol. Microbiol.">
        <title>&lt;i&gt;Holtiella tumoricola&lt;/i&gt; gen. nov. sp. nov., isolated from a human clinical sample.</title>
        <authorList>
            <person name="Allen-Vercoe E."/>
            <person name="Daigneault M.C."/>
            <person name="Vancuren S.J."/>
            <person name="Cochrane K."/>
            <person name="O'Neal L.L."/>
            <person name="Sankaranarayanan K."/>
            <person name="Lawson P.A."/>
        </authorList>
    </citation>
    <scope>NUCLEOTIDE SEQUENCE</scope>
    <source>
        <strain evidence="4">CC70A</strain>
    </source>
</reference>
<keyword evidence="2 4" id="KW-0560">Oxidoreductase</keyword>
<feature type="domain" description="RmlD-like substrate binding" evidence="3">
    <location>
        <begin position="1"/>
        <end position="302"/>
    </location>
</feature>
<dbReference type="EMBL" id="JAQIFT010000061">
    <property type="protein sequence ID" value="MDA3733207.1"/>
    <property type="molecule type" value="Genomic_DNA"/>
</dbReference>
<sequence length="305" mass="34761">MRILLTGSNGQLGLALKEEFKKLGNVFEVISTDYDTLDITNLEQVEEKLTHEQVEVVINCAAHTAVDKCEEDIENAYKINAIGARNLAVVCEKLGAKLVQVSTDYVFSGEFNNVMVEDIAYEDVLSERIERAKLSRPWREDDGVAPQSIYGTSKLMGEELVRSLCHKYFIVRTAWLYGEGNNFVRTMLKLAETNTELSIVGDQFGNPTYAKDLAIAIVNLIQTEYYGTYHGTCEGTCSWYDFAKKIFEIKEIEIKLNKVTSEQFVRPAKRPFYSSLDNFMLKLNGLNTFRTWEEALEDYLDSEDR</sequence>
<gene>
    <name evidence="4" type="primary">rfbD</name>
    <name evidence="4" type="ORF">PBV87_17150</name>
</gene>
<dbReference type="Proteomes" id="UP001169242">
    <property type="component" value="Unassembled WGS sequence"/>
</dbReference>
<comment type="pathway">
    <text evidence="2">Carbohydrate biosynthesis; dTDP-L-rhamnose biosynthesis.</text>
</comment>